<sequence>MPQPSDFARAFGERLRAARLAKTPKWSLERLGRRSRVHWSYIGQVERGEVNPSLLIAGRLAHALEVDLGSLTTALPAPPPGKDPDE</sequence>
<evidence type="ECO:0000313" key="3">
    <source>
        <dbReference type="Proteomes" id="UP000399805"/>
    </source>
</evidence>
<proteinExistence type="predicted"/>
<accession>A0A6I8M237</accession>
<dbReference type="InterPro" id="IPR010982">
    <property type="entry name" value="Lambda_DNA-bd_dom_sf"/>
</dbReference>
<dbReference type="Gene3D" id="1.10.260.40">
    <property type="entry name" value="lambda repressor-like DNA-binding domains"/>
    <property type="match status" value="1"/>
</dbReference>
<dbReference type="RefSeq" id="WP_155547685.1">
    <property type="nucleotide sequence ID" value="NZ_CABVGP010000003.1"/>
</dbReference>
<protein>
    <recommendedName>
        <fullName evidence="1">HTH cro/C1-type domain-containing protein</fullName>
    </recommendedName>
</protein>
<dbReference type="SUPFAM" id="SSF47413">
    <property type="entry name" value="lambda repressor-like DNA-binding domains"/>
    <property type="match status" value="1"/>
</dbReference>
<keyword evidence="3" id="KW-1185">Reference proteome</keyword>
<dbReference type="EMBL" id="CABVGP010000003">
    <property type="protein sequence ID" value="VVJ22732.1"/>
    <property type="molecule type" value="Genomic_DNA"/>
</dbReference>
<dbReference type="SMART" id="SM00530">
    <property type="entry name" value="HTH_XRE"/>
    <property type="match status" value="1"/>
</dbReference>
<dbReference type="GO" id="GO:0003677">
    <property type="term" value="F:DNA binding"/>
    <property type="evidence" value="ECO:0007669"/>
    <property type="project" value="InterPro"/>
</dbReference>
<dbReference type="AlphaFoldDB" id="A0A6I8M237"/>
<feature type="domain" description="HTH cro/C1-type" evidence="1">
    <location>
        <begin position="15"/>
        <end position="71"/>
    </location>
</feature>
<name>A0A6I8M237_9PSEU</name>
<dbReference type="PROSITE" id="PS50943">
    <property type="entry name" value="HTH_CROC1"/>
    <property type="match status" value="1"/>
</dbReference>
<evidence type="ECO:0000259" key="1">
    <source>
        <dbReference type="PROSITE" id="PS50943"/>
    </source>
</evidence>
<dbReference type="InterPro" id="IPR001387">
    <property type="entry name" value="Cro/C1-type_HTH"/>
</dbReference>
<organism evidence="2 3">
    <name type="scientific">Amycolatopsis camponoti</name>
    <dbReference type="NCBI Taxonomy" id="2606593"/>
    <lineage>
        <taxon>Bacteria</taxon>
        <taxon>Bacillati</taxon>
        <taxon>Actinomycetota</taxon>
        <taxon>Actinomycetes</taxon>
        <taxon>Pseudonocardiales</taxon>
        <taxon>Pseudonocardiaceae</taxon>
        <taxon>Amycolatopsis</taxon>
    </lineage>
</organism>
<dbReference type="Proteomes" id="UP000399805">
    <property type="component" value="Unassembled WGS sequence"/>
</dbReference>
<gene>
    <name evidence="2" type="ORF">AA23TX_07649</name>
</gene>
<reference evidence="2 3" key="1">
    <citation type="submission" date="2019-09" db="EMBL/GenBank/DDBJ databases">
        <authorList>
            <person name="Leyn A S."/>
        </authorList>
    </citation>
    <scope>NUCLEOTIDE SEQUENCE [LARGE SCALE GENOMIC DNA]</scope>
    <source>
        <strain evidence="2">AA231_1</strain>
    </source>
</reference>
<dbReference type="CDD" id="cd00093">
    <property type="entry name" value="HTH_XRE"/>
    <property type="match status" value="1"/>
</dbReference>
<dbReference type="Pfam" id="PF13560">
    <property type="entry name" value="HTH_31"/>
    <property type="match status" value="1"/>
</dbReference>
<evidence type="ECO:0000313" key="2">
    <source>
        <dbReference type="EMBL" id="VVJ22732.1"/>
    </source>
</evidence>